<dbReference type="EMBL" id="CM008971">
    <property type="protein sequence ID" value="PNW77086.1"/>
    <property type="molecule type" value="Genomic_DNA"/>
</dbReference>
<protein>
    <submittedName>
        <fullName evidence="1">Uncharacterized protein</fullName>
    </submittedName>
</protein>
<dbReference type="AlphaFoldDB" id="A0A2K3D982"/>
<evidence type="ECO:0000313" key="1">
    <source>
        <dbReference type="EMBL" id="PNW77086.1"/>
    </source>
</evidence>
<evidence type="ECO:0000313" key="2">
    <source>
        <dbReference type="Proteomes" id="UP000006906"/>
    </source>
</evidence>
<dbReference type="Proteomes" id="UP000006906">
    <property type="component" value="Chromosome 10"/>
</dbReference>
<dbReference type="KEGG" id="cre:CHLRE_10g421576v5"/>
<gene>
    <name evidence="1" type="ORF">CHLRE_10g421576v5</name>
</gene>
<dbReference type="InParanoid" id="A0A2K3D982"/>
<accession>A0A2K3D982</accession>
<organism evidence="1 2">
    <name type="scientific">Chlamydomonas reinhardtii</name>
    <name type="common">Chlamydomonas smithii</name>
    <dbReference type="NCBI Taxonomy" id="3055"/>
    <lineage>
        <taxon>Eukaryota</taxon>
        <taxon>Viridiplantae</taxon>
        <taxon>Chlorophyta</taxon>
        <taxon>core chlorophytes</taxon>
        <taxon>Chlorophyceae</taxon>
        <taxon>CS clade</taxon>
        <taxon>Chlamydomonadales</taxon>
        <taxon>Chlamydomonadaceae</taxon>
        <taxon>Chlamydomonas</taxon>
    </lineage>
</organism>
<sequence>MRTYMGCDRTSLPVAASACCGPVAAWGAHMGTRLSPGHLCVLWQSARRLDGMGR</sequence>
<dbReference type="RefSeq" id="XP_042919877.1">
    <property type="nucleotide sequence ID" value="XM_043066480.1"/>
</dbReference>
<name>A0A2K3D982_CHLRE</name>
<reference evidence="1 2" key="1">
    <citation type="journal article" date="2007" name="Science">
        <title>The Chlamydomonas genome reveals the evolution of key animal and plant functions.</title>
        <authorList>
            <person name="Merchant S.S."/>
            <person name="Prochnik S.E."/>
            <person name="Vallon O."/>
            <person name="Harris E.H."/>
            <person name="Karpowicz S.J."/>
            <person name="Witman G.B."/>
            <person name="Terry A."/>
            <person name="Salamov A."/>
            <person name="Fritz-Laylin L.K."/>
            <person name="Marechal-Drouard L."/>
            <person name="Marshall W.F."/>
            <person name="Qu L.H."/>
            <person name="Nelson D.R."/>
            <person name="Sanderfoot A.A."/>
            <person name="Spalding M.H."/>
            <person name="Kapitonov V.V."/>
            <person name="Ren Q."/>
            <person name="Ferris P."/>
            <person name="Lindquist E."/>
            <person name="Shapiro H."/>
            <person name="Lucas S.M."/>
            <person name="Grimwood J."/>
            <person name="Schmutz J."/>
            <person name="Cardol P."/>
            <person name="Cerutti H."/>
            <person name="Chanfreau G."/>
            <person name="Chen C.L."/>
            <person name="Cognat V."/>
            <person name="Croft M.T."/>
            <person name="Dent R."/>
            <person name="Dutcher S."/>
            <person name="Fernandez E."/>
            <person name="Fukuzawa H."/>
            <person name="Gonzalez-Ballester D."/>
            <person name="Gonzalez-Halphen D."/>
            <person name="Hallmann A."/>
            <person name="Hanikenne M."/>
            <person name="Hippler M."/>
            <person name="Inwood W."/>
            <person name="Jabbari K."/>
            <person name="Kalanon M."/>
            <person name="Kuras R."/>
            <person name="Lefebvre P.A."/>
            <person name="Lemaire S.D."/>
            <person name="Lobanov A.V."/>
            <person name="Lohr M."/>
            <person name="Manuell A."/>
            <person name="Meier I."/>
            <person name="Mets L."/>
            <person name="Mittag M."/>
            <person name="Mittelmeier T."/>
            <person name="Moroney J.V."/>
            <person name="Moseley J."/>
            <person name="Napoli C."/>
            <person name="Nedelcu A.M."/>
            <person name="Niyogi K."/>
            <person name="Novoselov S.V."/>
            <person name="Paulsen I.T."/>
            <person name="Pazour G."/>
            <person name="Purton S."/>
            <person name="Ral J.P."/>
            <person name="Riano-Pachon D.M."/>
            <person name="Riekhof W."/>
            <person name="Rymarquis L."/>
            <person name="Schroda M."/>
            <person name="Stern D."/>
            <person name="Umen J."/>
            <person name="Willows R."/>
            <person name="Wilson N."/>
            <person name="Zimmer S.L."/>
            <person name="Allmer J."/>
            <person name="Balk J."/>
            <person name="Bisova K."/>
            <person name="Chen C.J."/>
            <person name="Elias M."/>
            <person name="Gendler K."/>
            <person name="Hauser C."/>
            <person name="Lamb M.R."/>
            <person name="Ledford H."/>
            <person name="Long J.C."/>
            <person name="Minagawa J."/>
            <person name="Page M.D."/>
            <person name="Pan J."/>
            <person name="Pootakham W."/>
            <person name="Roje S."/>
            <person name="Rose A."/>
            <person name="Stahlberg E."/>
            <person name="Terauchi A.M."/>
            <person name="Yang P."/>
            <person name="Ball S."/>
            <person name="Bowler C."/>
            <person name="Dieckmann C.L."/>
            <person name="Gladyshev V.N."/>
            <person name="Green P."/>
            <person name="Jorgensen R."/>
            <person name="Mayfield S."/>
            <person name="Mueller-Roeber B."/>
            <person name="Rajamani S."/>
            <person name="Sayre R.T."/>
            <person name="Brokstein P."/>
            <person name="Dubchak I."/>
            <person name="Goodstein D."/>
            <person name="Hornick L."/>
            <person name="Huang Y.W."/>
            <person name="Jhaveri J."/>
            <person name="Luo Y."/>
            <person name="Martinez D."/>
            <person name="Ngau W.C."/>
            <person name="Otillar B."/>
            <person name="Poliakov A."/>
            <person name="Porter A."/>
            <person name="Szajkowski L."/>
            <person name="Werner G."/>
            <person name="Zhou K."/>
            <person name="Grigoriev I.V."/>
            <person name="Rokhsar D.S."/>
            <person name="Grossman A.R."/>
        </authorList>
    </citation>
    <scope>NUCLEOTIDE SEQUENCE [LARGE SCALE GENOMIC DNA]</scope>
    <source>
        <strain evidence="2">CC-503</strain>
    </source>
</reference>
<proteinExistence type="predicted"/>
<dbReference type="Gramene" id="PNW77086">
    <property type="protein sequence ID" value="PNW77086"/>
    <property type="gene ID" value="CHLRE_10g421576v5"/>
</dbReference>
<dbReference type="GeneID" id="66054949"/>
<keyword evidence="2" id="KW-1185">Reference proteome</keyword>